<name>A0ABX7QK01_9FLAO</name>
<dbReference type="PROSITE" id="PS50112">
    <property type="entry name" value="PAS"/>
    <property type="match status" value="1"/>
</dbReference>
<dbReference type="PANTHER" id="PTHR47429">
    <property type="entry name" value="PROTEIN TWIN LOV 1"/>
    <property type="match status" value="1"/>
</dbReference>
<proteinExistence type="predicted"/>
<evidence type="ECO:0000313" key="6">
    <source>
        <dbReference type="Proteomes" id="UP000663440"/>
    </source>
</evidence>
<dbReference type="NCBIfam" id="TIGR00229">
    <property type="entry name" value="sensory_box"/>
    <property type="match status" value="1"/>
</dbReference>
<dbReference type="InterPro" id="IPR035965">
    <property type="entry name" value="PAS-like_dom_sf"/>
</dbReference>
<dbReference type="Proteomes" id="UP000663440">
    <property type="component" value="Chromosome"/>
</dbReference>
<evidence type="ECO:0000256" key="3">
    <source>
        <dbReference type="ARBA" id="ARBA00022991"/>
    </source>
</evidence>
<dbReference type="RefSeq" id="WP_207298563.1">
    <property type="nucleotide sequence ID" value="NZ_CP071448.1"/>
</dbReference>
<protein>
    <submittedName>
        <fullName evidence="5">PAS domain-containing protein</fullName>
    </submittedName>
</protein>
<keyword evidence="6" id="KW-1185">Reference proteome</keyword>
<evidence type="ECO:0000256" key="1">
    <source>
        <dbReference type="ARBA" id="ARBA00022630"/>
    </source>
</evidence>
<dbReference type="SMART" id="SM00091">
    <property type="entry name" value="PAS"/>
    <property type="match status" value="1"/>
</dbReference>
<reference evidence="5 6" key="1">
    <citation type="submission" date="2021-03" db="EMBL/GenBank/DDBJ databases">
        <title>Flavobacterium kribbensis sp. nov, an endophytic bacteria, isolated from soybean.</title>
        <authorList>
            <person name="Lee J."/>
            <person name="Seo J."/>
        </authorList>
    </citation>
    <scope>NUCLEOTIDE SEQUENCE [LARGE SCALE GENOMIC DNA]</scope>
    <source>
        <strain evidence="5 6">BB8</strain>
    </source>
</reference>
<dbReference type="SUPFAM" id="SSF55785">
    <property type="entry name" value="PYP-like sensor domain (PAS domain)"/>
    <property type="match status" value="1"/>
</dbReference>
<keyword evidence="3" id="KW-0157">Chromophore</keyword>
<sequence>MKKNSSEEIVSRTLVPILALDFHYEYLNELKASFADLKKVGKISSQFTWNEENLKIAERIKDEVVLITDLNLKIIFASSGIKRMTGYLEDEVLGKTPKMFQGPETCKSALQEIRESINLKKPFVKTIKNYKKNGKIYQCHVDATPVYNLKGKLSHFIAFEKEDKEELVF</sequence>
<keyword evidence="2" id="KW-0288">FMN</keyword>
<dbReference type="PANTHER" id="PTHR47429:SF2">
    <property type="entry name" value="PROTEIN TWIN LOV 1"/>
    <property type="match status" value="1"/>
</dbReference>
<accession>A0ABX7QK01</accession>
<dbReference type="Gene3D" id="3.30.450.20">
    <property type="entry name" value="PAS domain"/>
    <property type="match status" value="1"/>
</dbReference>
<evidence type="ECO:0000313" key="5">
    <source>
        <dbReference type="EMBL" id="QSW91446.1"/>
    </source>
</evidence>
<dbReference type="EMBL" id="CP071448">
    <property type="protein sequence ID" value="QSW91446.1"/>
    <property type="molecule type" value="Genomic_DNA"/>
</dbReference>
<feature type="domain" description="PAS" evidence="4">
    <location>
        <begin position="50"/>
        <end position="120"/>
    </location>
</feature>
<keyword evidence="1" id="KW-0285">Flavoprotein</keyword>
<evidence type="ECO:0000259" key="4">
    <source>
        <dbReference type="PROSITE" id="PS50112"/>
    </source>
</evidence>
<dbReference type="InterPro" id="IPR000014">
    <property type="entry name" value="PAS"/>
</dbReference>
<dbReference type="CDD" id="cd00130">
    <property type="entry name" value="PAS"/>
    <property type="match status" value="1"/>
</dbReference>
<dbReference type="Pfam" id="PF13426">
    <property type="entry name" value="PAS_9"/>
    <property type="match status" value="1"/>
</dbReference>
<gene>
    <name evidence="5" type="ORF">J0383_11730</name>
</gene>
<evidence type="ECO:0000256" key="2">
    <source>
        <dbReference type="ARBA" id="ARBA00022643"/>
    </source>
</evidence>
<organism evidence="5 6">
    <name type="scientific">Flavobacterium endoglycinae</name>
    <dbReference type="NCBI Taxonomy" id="2816357"/>
    <lineage>
        <taxon>Bacteria</taxon>
        <taxon>Pseudomonadati</taxon>
        <taxon>Bacteroidota</taxon>
        <taxon>Flavobacteriia</taxon>
        <taxon>Flavobacteriales</taxon>
        <taxon>Flavobacteriaceae</taxon>
        <taxon>Flavobacterium</taxon>
    </lineage>
</organism>